<proteinExistence type="predicted"/>
<gene>
    <name evidence="2" type="ORF">E2C01_033408</name>
</gene>
<dbReference type="AlphaFoldDB" id="A0A5B7F3Z9"/>
<evidence type="ECO:0000313" key="3">
    <source>
        <dbReference type="Proteomes" id="UP000324222"/>
    </source>
</evidence>
<evidence type="ECO:0000256" key="1">
    <source>
        <dbReference type="SAM" id="MobiDB-lite"/>
    </source>
</evidence>
<feature type="compositionally biased region" description="Basic and acidic residues" evidence="1">
    <location>
        <begin position="41"/>
        <end position="52"/>
    </location>
</feature>
<keyword evidence="3" id="KW-1185">Reference proteome</keyword>
<feature type="region of interest" description="Disordered" evidence="1">
    <location>
        <begin position="20"/>
        <end position="62"/>
    </location>
</feature>
<reference evidence="2 3" key="1">
    <citation type="submission" date="2019-05" db="EMBL/GenBank/DDBJ databases">
        <title>Another draft genome of Portunus trituberculatus and its Hox gene families provides insights of decapod evolution.</title>
        <authorList>
            <person name="Jeong J.-H."/>
            <person name="Song I."/>
            <person name="Kim S."/>
            <person name="Choi T."/>
            <person name="Kim D."/>
            <person name="Ryu S."/>
            <person name="Kim W."/>
        </authorList>
    </citation>
    <scope>NUCLEOTIDE SEQUENCE [LARGE SCALE GENOMIC DNA]</scope>
    <source>
        <tissue evidence="2">Muscle</tissue>
    </source>
</reference>
<comment type="caution">
    <text evidence="2">The sequence shown here is derived from an EMBL/GenBank/DDBJ whole genome shotgun (WGS) entry which is preliminary data.</text>
</comment>
<dbReference type="EMBL" id="VSRR010004500">
    <property type="protein sequence ID" value="MPC39858.1"/>
    <property type="molecule type" value="Genomic_DNA"/>
</dbReference>
<feature type="compositionally biased region" description="Gly residues" evidence="1">
    <location>
        <begin position="29"/>
        <end position="40"/>
    </location>
</feature>
<name>A0A5B7F3Z9_PORTR</name>
<protein>
    <submittedName>
        <fullName evidence="2">Uncharacterized protein</fullName>
    </submittedName>
</protein>
<organism evidence="2 3">
    <name type="scientific">Portunus trituberculatus</name>
    <name type="common">Swimming crab</name>
    <name type="synonym">Neptunus trituberculatus</name>
    <dbReference type="NCBI Taxonomy" id="210409"/>
    <lineage>
        <taxon>Eukaryota</taxon>
        <taxon>Metazoa</taxon>
        <taxon>Ecdysozoa</taxon>
        <taxon>Arthropoda</taxon>
        <taxon>Crustacea</taxon>
        <taxon>Multicrustacea</taxon>
        <taxon>Malacostraca</taxon>
        <taxon>Eumalacostraca</taxon>
        <taxon>Eucarida</taxon>
        <taxon>Decapoda</taxon>
        <taxon>Pleocyemata</taxon>
        <taxon>Brachyura</taxon>
        <taxon>Eubrachyura</taxon>
        <taxon>Portunoidea</taxon>
        <taxon>Portunidae</taxon>
        <taxon>Portuninae</taxon>
        <taxon>Portunus</taxon>
    </lineage>
</organism>
<accession>A0A5B7F3Z9</accession>
<dbReference type="Proteomes" id="UP000324222">
    <property type="component" value="Unassembled WGS sequence"/>
</dbReference>
<evidence type="ECO:0000313" key="2">
    <source>
        <dbReference type="EMBL" id="MPC39858.1"/>
    </source>
</evidence>
<sequence>MVEAAQDACPHGNEFWRFTANMASTSATGGTGGGKDNGGGGKDESGRGKQERLPGYLLEQRFPTFSDHKYPLLSKQSSIHN</sequence>